<dbReference type="GO" id="GO:0003841">
    <property type="term" value="F:1-acylglycerol-3-phosphate O-acyltransferase activity"/>
    <property type="evidence" value="ECO:0007669"/>
    <property type="project" value="TreeGrafter"/>
</dbReference>
<keyword evidence="4" id="KW-0472">Membrane</keyword>
<evidence type="ECO:0000313" key="7">
    <source>
        <dbReference type="Proteomes" id="UP000273143"/>
    </source>
</evidence>
<dbReference type="KEGG" id="emo:DM558_15485"/>
<accession>A0A451EQH1</accession>
<feature type="domain" description="Phospholipid/glycerol acyltransferase" evidence="5">
    <location>
        <begin position="80"/>
        <end position="194"/>
    </location>
</feature>
<evidence type="ECO:0000259" key="5">
    <source>
        <dbReference type="SMART" id="SM00563"/>
    </source>
</evidence>
<dbReference type="CDD" id="cd07989">
    <property type="entry name" value="LPLAT_AGPAT-like"/>
    <property type="match status" value="1"/>
</dbReference>
<evidence type="ECO:0000256" key="3">
    <source>
        <dbReference type="ARBA" id="ARBA00023315"/>
    </source>
</evidence>
<dbReference type="GO" id="GO:0006654">
    <property type="term" value="P:phosphatidic acid biosynthetic process"/>
    <property type="evidence" value="ECO:0007669"/>
    <property type="project" value="TreeGrafter"/>
</dbReference>
<evidence type="ECO:0000313" key="6">
    <source>
        <dbReference type="EMBL" id="AZS52089.1"/>
    </source>
</evidence>
<keyword evidence="2 6" id="KW-0808">Transferase</keyword>
<dbReference type="PANTHER" id="PTHR10434">
    <property type="entry name" value="1-ACYL-SN-GLYCEROL-3-PHOSPHATE ACYLTRANSFERASE"/>
    <property type="match status" value="1"/>
</dbReference>
<keyword evidence="4" id="KW-0812">Transmembrane</keyword>
<proteinExistence type="predicted"/>
<reference evidence="7" key="1">
    <citation type="submission" date="2018-06" db="EMBL/GenBank/DDBJ databases">
        <title>Complete genome of Pseudomonas insecticola strain QZS01.</title>
        <authorList>
            <person name="Wang J."/>
            <person name="Su Q."/>
        </authorList>
    </citation>
    <scope>NUCLEOTIDE SEQUENCE [LARGE SCALE GENOMIC DNA]</scope>
    <source>
        <strain evidence="7">QZS01</strain>
    </source>
</reference>
<organism evidence="6 7">
    <name type="scientific">Entomomonas moraniae</name>
    <dbReference type="NCBI Taxonomy" id="2213226"/>
    <lineage>
        <taxon>Bacteria</taxon>
        <taxon>Pseudomonadati</taxon>
        <taxon>Pseudomonadota</taxon>
        <taxon>Gammaproteobacteria</taxon>
        <taxon>Pseudomonadales</taxon>
        <taxon>Pseudomonadaceae</taxon>
        <taxon>Entomomonas</taxon>
    </lineage>
</organism>
<keyword evidence="7" id="KW-1185">Reference proteome</keyword>
<evidence type="ECO:0000256" key="1">
    <source>
        <dbReference type="ARBA" id="ARBA00005189"/>
    </source>
</evidence>
<dbReference type="Pfam" id="PF01553">
    <property type="entry name" value="Acyltransferase"/>
    <property type="match status" value="1"/>
</dbReference>
<feature type="transmembrane region" description="Helical" evidence="4">
    <location>
        <begin position="15"/>
        <end position="42"/>
    </location>
</feature>
<sequence>MKKKLSFLQALRTSLFYLLLSCSVLIWGIVCLAVFLFIPYAWLMKGFIQPWCRFVVGLASVVVGVKYNITGLENLPKNACVIVSKHQSTWETIFYTGLIYPISNVLKRELQFIPFFGWMLALSRQVAINRGTPKEAFKQLLDKGSKLLKAGHYIVIFPEGTRTLPGQNGRFTRGGITLAATAGVEAVPVAHNAGEFWPKKGWAKFPGVINVVFGEPIKPQGSDAESIAQANKAAEAWIVTTMQKITSPIFLEKGNETTLSGS</sequence>
<comment type="pathway">
    <text evidence="1">Lipid metabolism.</text>
</comment>
<dbReference type="AlphaFoldDB" id="A0A451EQH1"/>
<dbReference type="RefSeq" id="WP_127164737.1">
    <property type="nucleotide sequence ID" value="NZ_CP029822.1"/>
</dbReference>
<dbReference type="SUPFAM" id="SSF69593">
    <property type="entry name" value="Glycerol-3-phosphate (1)-acyltransferase"/>
    <property type="match status" value="1"/>
</dbReference>
<evidence type="ECO:0000256" key="4">
    <source>
        <dbReference type="SAM" id="Phobius"/>
    </source>
</evidence>
<protein>
    <submittedName>
        <fullName evidence="6">1-acyl-sn-glycerol-3-phosphate acyltransferase</fullName>
    </submittedName>
</protein>
<gene>
    <name evidence="6" type="ORF">DM558_15485</name>
</gene>
<keyword evidence="3 6" id="KW-0012">Acyltransferase</keyword>
<keyword evidence="4" id="KW-1133">Transmembrane helix</keyword>
<name>A0A451EQH1_9GAMM</name>
<dbReference type="PANTHER" id="PTHR10434:SF40">
    <property type="entry name" value="1-ACYL-SN-GLYCEROL-3-PHOSPHATE ACYLTRANSFERASE"/>
    <property type="match status" value="1"/>
</dbReference>
<dbReference type="Proteomes" id="UP000273143">
    <property type="component" value="Chromosome"/>
</dbReference>
<evidence type="ECO:0000256" key="2">
    <source>
        <dbReference type="ARBA" id="ARBA00022679"/>
    </source>
</evidence>
<dbReference type="InterPro" id="IPR002123">
    <property type="entry name" value="Plipid/glycerol_acylTrfase"/>
</dbReference>
<dbReference type="SMART" id="SM00563">
    <property type="entry name" value="PlsC"/>
    <property type="match status" value="1"/>
</dbReference>
<dbReference type="EMBL" id="CP029822">
    <property type="protein sequence ID" value="AZS52089.1"/>
    <property type="molecule type" value="Genomic_DNA"/>
</dbReference>